<evidence type="ECO:0000256" key="1">
    <source>
        <dbReference type="PIRSR" id="PIRSR605301-1"/>
    </source>
</evidence>
<evidence type="ECO:0000313" key="4">
    <source>
        <dbReference type="Proteomes" id="UP000807306"/>
    </source>
</evidence>
<dbReference type="PANTHER" id="PTHR22599">
    <property type="entry name" value="MPS ONE BINDER KINASE ACTIVATOR-LIKE MOB"/>
    <property type="match status" value="1"/>
</dbReference>
<feature type="compositionally biased region" description="Low complexity" evidence="2">
    <location>
        <begin position="598"/>
        <end position="610"/>
    </location>
</feature>
<feature type="compositionally biased region" description="Basic and acidic residues" evidence="2">
    <location>
        <begin position="611"/>
        <end position="663"/>
    </location>
</feature>
<feature type="binding site" evidence="1">
    <location>
        <position position="192"/>
    </location>
    <ligand>
        <name>Zn(2+)</name>
        <dbReference type="ChEBI" id="CHEBI:29105"/>
    </ligand>
</feature>
<gene>
    <name evidence="3" type="ORF">CPB83DRAFT_897218</name>
</gene>
<feature type="compositionally biased region" description="Basic and acidic residues" evidence="2">
    <location>
        <begin position="577"/>
        <end position="597"/>
    </location>
</feature>
<feature type="region of interest" description="Disordered" evidence="2">
    <location>
        <begin position="370"/>
        <end position="663"/>
    </location>
</feature>
<proteinExistence type="predicted"/>
<comment type="caution">
    <text evidence="3">The sequence shown here is derived from an EMBL/GenBank/DDBJ whole genome shotgun (WGS) entry which is preliminary data.</text>
</comment>
<organism evidence="3 4">
    <name type="scientific">Crepidotus variabilis</name>
    <dbReference type="NCBI Taxonomy" id="179855"/>
    <lineage>
        <taxon>Eukaryota</taxon>
        <taxon>Fungi</taxon>
        <taxon>Dikarya</taxon>
        <taxon>Basidiomycota</taxon>
        <taxon>Agaricomycotina</taxon>
        <taxon>Agaricomycetes</taxon>
        <taxon>Agaricomycetidae</taxon>
        <taxon>Agaricales</taxon>
        <taxon>Agaricineae</taxon>
        <taxon>Crepidotaceae</taxon>
        <taxon>Crepidotus</taxon>
    </lineage>
</organism>
<feature type="binding site" evidence="1">
    <location>
        <position position="113"/>
    </location>
    <ligand>
        <name>Zn(2+)</name>
        <dbReference type="ChEBI" id="CHEBI:29105"/>
    </ligand>
</feature>
<keyword evidence="1" id="KW-0479">Metal-binding</keyword>
<evidence type="ECO:0000313" key="3">
    <source>
        <dbReference type="EMBL" id="KAF9525218.1"/>
    </source>
</evidence>
<evidence type="ECO:0000256" key="2">
    <source>
        <dbReference type="SAM" id="MobiDB-lite"/>
    </source>
</evidence>
<feature type="compositionally biased region" description="Basic and acidic residues" evidence="2">
    <location>
        <begin position="63"/>
        <end position="79"/>
    </location>
</feature>
<protein>
    <submittedName>
        <fullName evidence="3">Mob1/phocein</fullName>
    </submittedName>
</protein>
<name>A0A9P6E9H3_9AGAR</name>
<accession>A0A9P6E9H3</accession>
<dbReference type="SUPFAM" id="SSF101152">
    <property type="entry name" value="Mob1/phocein"/>
    <property type="match status" value="1"/>
</dbReference>
<feature type="compositionally biased region" description="Acidic residues" evidence="2">
    <location>
        <begin position="473"/>
        <end position="482"/>
    </location>
</feature>
<feature type="compositionally biased region" description="Acidic residues" evidence="2">
    <location>
        <begin position="526"/>
        <end position="549"/>
    </location>
</feature>
<feature type="region of interest" description="Disordered" evidence="2">
    <location>
        <begin position="58"/>
        <end position="80"/>
    </location>
</feature>
<dbReference type="EMBL" id="MU157887">
    <property type="protein sequence ID" value="KAF9525218.1"/>
    <property type="molecule type" value="Genomic_DNA"/>
</dbReference>
<feature type="region of interest" description="Disordered" evidence="2">
    <location>
        <begin position="235"/>
        <end position="341"/>
    </location>
</feature>
<dbReference type="AlphaFoldDB" id="A0A9P6E9H3"/>
<keyword evidence="4" id="KW-1185">Reference proteome</keyword>
<feature type="compositionally biased region" description="Acidic residues" evidence="2">
    <location>
        <begin position="419"/>
        <end position="439"/>
    </location>
</feature>
<dbReference type="SMART" id="SM01388">
    <property type="entry name" value="Mob1_phocein"/>
    <property type="match status" value="1"/>
</dbReference>
<dbReference type="InterPro" id="IPR036703">
    <property type="entry name" value="MOB_kinase_act_sf"/>
</dbReference>
<feature type="compositionally biased region" description="Low complexity" evidence="2">
    <location>
        <begin position="299"/>
        <end position="323"/>
    </location>
</feature>
<feature type="compositionally biased region" description="Basic and acidic residues" evidence="2">
    <location>
        <begin position="498"/>
        <end position="515"/>
    </location>
</feature>
<feature type="compositionally biased region" description="Basic and acidic residues" evidence="2">
    <location>
        <begin position="381"/>
        <end position="397"/>
    </location>
</feature>
<feature type="binding site" evidence="1">
    <location>
        <position position="118"/>
    </location>
    <ligand>
        <name>Zn(2+)</name>
        <dbReference type="ChEBI" id="CHEBI:29105"/>
    </ligand>
</feature>
<feature type="compositionally biased region" description="Acidic residues" evidence="2">
    <location>
        <begin position="557"/>
        <end position="576"/>
    </location>
</feature>
<dbReference type="Proteomes" id="UP000807306">
    <property type="component" value="Unassembled WGS sequence"/>
</dbReference>
<dbReference type="OrthoDB" id="10262609at2759"/>
<reference evidence="3" key="1">
    <citation type="submission" date="2020-11" db="EMBL/GenBank/DDBJ databases">
        <authorList>
            <consortium name="DOE Joint Genome Institute"/>
            <person name="Ahrendt S."/>
            <person name="Riley R."/>
            <person name="Andreopoulos W."/>
            <person name="Labutti K."/>
            <person name="Pangilinan J."/>
            <person name="Ruiz-Duenas F.J."/>
            <person name="Barrasa J.M."/>
            <person name="Sanchez-Garcia M."/>
            <person name="Camarero S."/>
            <person name="Miyauchi S."/>
            <person name="Serrano A."/>
            <person name="Linde D."/>
            <person name="Babiker R."/>
            <person name="Drula E."/>
            <person name="Ayuso-Fernandez I."/>
            <person name="Pacheco R."/>
            <person name="Padilla G."/>
            <person name="Ferreira P."/>
            <person name="Barriuso J."/>
            <person name="Kellner H."/>
            <person name="Castanera R."/>
            <person name="Alfaro M."/>
            <person name="Ramirez L."/>
            <person name="Pisabarro A.G."/>
            <person name="Kuo A."/>
            <person name="Tritt A."/>
            <person name="Lipzen A."/>
            <person name="He G."/>
            <person name="Yan M."/>
            <person name="Ng V."/>
            <person name="Cullen D."/>
            <person name="Martin F."/>
            <person name="Rosso M.-N."/>
            <person name="Henrissat B."/>
            <person name="Hibbett D."/>
            <person name="Martinez A.T."/>
            <person name="Grigoriev I.V."/>
        </authorList>
    </citation>
    <scope>NUCLEOTIDE SEQUENCE</scope>
    <source>
        <strain evidence="3">CBS 506.95</strain>
    </source>
</reference>
<dbReference type="InterPro" id="IPR005301">
    <property type="entry name" value="MOB_kinase_act_fam"/>
</dbReference>
<dbReference type="Pfam" id="PF03637">
    <property type="entry name" value="Mob1_phocein"/>
    <property type="match status" value="1"/>
</dbReference>
<feature type="binding site" evidence="1">
    <location>
        <position position="197"/>
    </location>
    <ligand>
        <name>Zn(2+)</name>
        <dbReference type="ChEBI" id="CHEBI:29105"/>
    </ligand>
</feature>
<keyword evidence="1" id="KW-0862">Zinc</keyword>
<feature type="compositionally biased region" description="Basic and acidic residues" evidence="2">
    <location>
        <begin position="462"/>
        <end position="471"/>
    </location>
</feature>
<feature type="compositionally biased region" description="Basic and acidic residues" evidence="2">
    <location>
        <begin position="242"/>
        <end position="251"/>
    </location>
</feature>
<sequence>MTATHTIQRPLRGSRISTFYPVKNLPSLASLDSAFQLQEYISLLIRLDVHDVDSIVSVPGTSKQDKEREKEGGTDESGRSEVQVDQACWIYEQLRRLAQDLSHPLITTLQQECTRQTCPEMKAGEWLYLCVAHGNDGAMEQCCAIDYILHTVDSATALLNSPRTFPSRLQIPQTSHRHFSSLARRLGRIFAHAYFSHREAFEQAEAESSLYARFLALTAKFDLVPAEFLVIPSSGQENFGGTDEHGREMEQHQTQAQMYGASPGETQQPLLGRSGLAPKNANNQQQLGLGRTRSPNPPGLLNLGPSSSSTGTWSPGPSAGSTTDSNGNGNRGSPLPRGRNRTDTMIFADLEASGVVDELVAKVRAGEFDFTPDESVLPPKIGDESSKEDEHIDHGDETETEAGDGPKTAKPGEKPLGEYADDEEEEADGEEVEDMDLETDISMAGSEAPVTEEASKPAENTGEDREEKVEFEISLDPEEEIPVDGGETETVAPTAAASEEKSSNEEHISETKTEADLPSEVHPADADADELEIELEAEPVDSAEFEIIDDAVVKVELEDEEDDEDEDESESEDGQPSDEKDKVANVDEEPKKPEEPVSKPAEVAEVNPADAKPEESKPKPDEPKAAALAVEEKKVDVEPETKTKVDEVKKEAGQDTPEVKESS</sequence>
<dbReference type="Gene3D" id="1.20.140.30">
    <property type="entry name" value="MOB kinase activator"/>
    <property type="match status" value="1"/>
</dbReference>